<dbReference type="UniPathway" id="UPA00344"/>
<dbReference type="Gene3D" id="3.30.60.80">
    <property type="match status" value="1"/>
</dbReference>
<evidence type="ECO:0000313" key="3">
    <source>
        <dbReference type="Proteomes" id="UP000186469"/>
    </source>
</evidence>
<dbReference type="SMART" id="SM00852">
    <property type="entry name" value="MoCF_biosynth"/>
    <property type="match status" value="1"/>
</dbReference>
<dbReference type="CDD" id="cd03522">
    <property type="entry name" value="MoeA_like"/>
    <property type="match status" value="1"/>
</dbReference>
<protein>
    <submittedName>
        <fullName evidence="2">Formylmethanofuran dehydrogenase subunit E</fullName>
    </submittedName>
</protein>
<organism evidence="2 3">
    <name type="scientific">Desulfovibrio litoralis DSM 11393</name>
    <dbReference type="NCBI Taxonomy" id="1121455"/>
    <lineage>
        <taxon>Bacteria</taxon>
        <taxon>Pseudomonadati</taxon>
        <taxon>Thermodesulfobacteriota</taxon>
        <taxon>Desulfovibrionia</taxon>
        <taxon>Desulfovibrionales</taxon>
        <taxon>Desulfovibrionaceae</taxon>
        <taxon>Desulfovibrio</taxon>
    </lineage>
</organism>
<dbReference type="InterPro" id="IPR003814">
    <property type="entry name" value="FmdEsu_dom"/>
</dbReference>
<dbReference type="Pfam" id="PF02663">
    <property type="entry name" value="FmdE"/>
    <property type="match status" value="1"/>
</dbReference>
<dbReference type="PANTHER" id="PTHR39418">
    <property type="entry name" value="DEHYDROGENASE-RELATED"/>
    <property type="match status" value="1"/>
</dbReference>
<proteinExistence type="predicted"/>
<dbReference type="InterPro" id="IPR001453">
    <property type="entry name" value="MoaB/Mog_dom"/>
</dbReference>
<feature type="domain" description="MoaB/Mog" evidence="1">
    <location>
        <begin position="373"/>
        <end position="529"/>
    </location>
</feature>
<dbReference type="Gene3D" id="3.30.1330.130">
    <property type="match status" value="1"/>
</dbReference>
<dbReference type="AlphaFoldDB" id="A0A1M7S1G1"/>
<dbReference type="SUPFAM" id="SSF143555">
    <property type="entry name" value="FwdE-like"/>
    <property type="match status" value="1"/>
</dbReference>
<dbReference type="InterPro" id="IPR053194">
    <property type="entry name" value="tRNA_methyltr_O"/>
</dbReference>
<name>A0A1M7S1G1_9BACT</name>
<gene>
    <name evidence="2" type="ORF">SAMN02745728_00436</name>
</gene>
<keyword evidence="3" id="KW-1185">Reference proteome</keyword>
<dbReference type="OrthoDB" id="9767940at2"/>
<dbReference type="SUPFAM" id="SSF53218">
    <property type="entry name" value="Molybdenum cofactor biosynthesis proteins"/>
    <property type="match status" value="1"/>
</dbReference>
<evidence type="ECO:0000313" key="2">
    <source>
        <dbReference type="EMBL" id="SHN52205.1"/>
    </source>
</evidence>
<evidence type="ECO:0000259" key="1">
    <source>
        <dbReference type="SMART" id="SM00852"/>
    </source>
</evidence>
<dbReference type="Gene3D" id="3.40.980.10">
    <property type="entry name" value="MoaB/Mog-like domain"/>
    <property type="match status" value="1"/>
</dbReference>
<dbReference type="Pfam" id="PF23475">
    <property type="entry name" value="zf-Tbcl_FmdE"/>
    <property type="match status" value="1"/>
</dbReference>
<dbReference type="Proteomes" id="UP000186469">
    <property type="component" value="Unassembled WGS sequence"/>
</dbReference>
<dbReference type="InterPro" id="IPR057035">
    <property type="entry name" value="Znf-Tbcl_FmdE"/>
</dbReference>
<dbReference type="EMBL" id="FRDI01000002">
    <property type="protein sequence ID" value="SHN52205.1"/>
    <property type="molecule type" value="Genomic_DNA"/>
</dbReference>
<sequence length="562" mass="61693">MNIDNYTFEEFKDYAAQFHGYPAPGLLIGGYMVAMAKKALPEGVLFEAVVETKKCLPDAVQLLTLCSVGNNWMKVINLGRYALSLFDKYTGEGYRVYVDVAKLAPYPEISSWFLKQKAKKDQDTEQLLKEIKTAGDTICSIAPIRIIPNLLGHSHMGTIGICPQCKEAFPQEDGVLCRGCQGEAPYTYLCNDTDRILPQTKILKAEDAIGKKALHDMTQIVPGKEKGPLFVAGQTLEAGDVCRLQQIGRFSVAVEDNNPNGFIHENDGVKAFAKRMSGNNITFELPPKEGKINFSATTRGLLCVDKKRLEAFNMLEDVMCATRQDATIVEAGSQIGGTRVIPLYIADHIFAEALQRLSTPLFSVAPFRKARVGILVTGTEVFKGLITDKFIPIISKKVEQYECTVVKTEIAPDDKNHIQQSIQAIKEAGADLLITTGGLSVDPEDLTRHALTEAGLTDALYGAPVLPGTMSLVGRILSENINTHPTQTKADVSTIRQPQNGEMQVIGVPACALYYKTTLFDILLSRLLAGRIITRHELASMGEGGFCMNCKICTWPKCFFVK</sequence>
<dbReference type="RefSeq" id="WP_072696024.1">
    <property type="nucleotide sequence ID" value="NZ_FRDI01000002.1"/>
</dbReference>
<dbReference type="InterPro" id="IPR036425">
    <property type="entry name" value="MoaB/Mog-like_dom_sf"/>
</dbReference>
<dbReference type="PANTHER" id="PTHR39418:SF1">
    <property type="entry name" value="DEHYDROGENASE"/>
    <property type="match status" value="1"/>
</dbReference>
<dbReference type="STRING" id="1121455.SAMN02745728_00436"/>
<dbReference type="Pfam" id="PF00994">
    <property type="entry name" value="MoCF_biosynth"/>
    <property type="match status" value="1"/>
</dbReference>
<reference evidence="2 3" key="1">
    <citation type="submission" date="2016-12" db="EMBL/GenBank/DDBJ databases">
        <authorList>
            <person name="Song W.-J."/>
            <person name="Kurnit D.M."/>
        </authorList>
    </citation>
    <scope>NUCLEOTIDE SEQUENCE [LARGE SCALE GENOMIC DNA]</scope>
    <source>
        <strain evidence="2 3">DSM 11393</strain>
    </source>
</reference>
<accession>A0A1M7S1G1</accession>